<dbReference type="Proteomes" id="UP000036932">
    <property type="component" value="Unassembled WGS sequence"/>
</dbReference>
<dbReference type="AlphaFoldDB" id="A0A0M1NJV9"/>
<organism evidence="1 2">
    <name type="scientific">Paenibacillus solani</name>
    <dbReference type="NCBI Taxonomy" id="1705565"/>
    <lineage>
        <taxon>Bacteria</taxon>
        <taxon>Bacillati</taxon>
        <taxon>Bacillota</taxon>
        <taxon>Bacilli</taxon>
        <taxon>Bacillales</taxon>
        <taxon>Paenibacillaceae</taxon>
        <taxon>Paenibacillus</taxon>
    </lineage>
</organism>
<protein>
    <submittedName>
        <fullName evidence="1">Uncharacterized protein</fullName>
    </submittedName>
</protein>
<sequence>MWDKELKIAIQKKQIVTIYLIDGAVLQGIPDTCTDRLKMRSAYGPVWVPLEEIKHVSRLIRLDVKKNLLAHP</sequence>
<evidence type="ECO:0000313" key="1">
    <source>
        <dbReference type="EMBL" id="KOR82471.1"/>
    </source>
</evidence>
<name>A0A0M1NJV9_9BACL</name>
<evidence type="ECO:0000313" key="2">
    <source>
        <dbReference type="Proteomes" id="UP000036932"/>
    </source>
</evidence>
<proteinExistence type="predicted"/>
<gene>
    <name evidence="1" type="ORF">AM231_19340</name>
</gene>
<reference evidence="2" key="1">
    <citation type="submission" date="2015-08" db="EMBL/GenBank/DDBJ databases">
        <title>Genome sequencing project for genomic taxonomy and phylogenomics of Bacillus-like bacteria.</title>
        <authorList>
            <person name="Liu B."/>
            <person name="Wang J."/>
            <person name="Zhu Y."/>
            <person name="Liu G."/>
            <person name="Chen Q."/>
            <person name="Chen Z."/>
            <person name="Lan J."/>
            <person name="Che J."/>
            <person name="Ge C."/>
            <person name="Shi H."/>
            <person name="Pan Z."/>
            <person name="Liu X."/>
        </authorList>
    </citation>
    <scope>NUCLEOTIDE SEQUENCE [LARGE SCALE GENOMIC DNA]</scope>
    <source>
        <strain evidence="2">FJAT-22460</strain>
    </source>
</reference>
<accession>A0A0M1NJV9</accession>
<dbReference type="PATRIC" id="fig|1705565.3.peg.5816"/>
<dbReference type="EMBL" id="LIUT01000003">
    <property type="protein sequence ID" value="KOR82471.1"/>
    <property type="molecule type" value="Genomic_DNA"/>
</dbReference>
<comment type="caution">
    <text evidence="1">The sequence shown here is derived from an EMBL/GenBank/DDBJ whole genome shotgun (WGS) entry which is preliminary data.</text>
</comment>
<keyword evidence="2" id="KW-1185">Reference proteome</keyword>